<dbReference type="AlphaFoldDB" id="A0A5B2V978"/>
<keyword evidence="2" id="KW-1185">Reference proteome</keyword>
<proteinExistence type="predicted"/>
<gene>
    <name evidence="1" type="ORF">F0L46_18835</name>
</gene>
<name>A0A5B2V978_9HYPH</name>
<accession>A0A5B2V978</accession>
<organism evidence="1 2">
    <name type="scientific">Salinarimonas soli</name>
    <dbReference type="NCBI Taxonomy" id="1638099"/>
    <lineage>
        <taxon>Bacteria</taxon>
        <taxon>Pseudomonadati</taxon>
        <taxon>Pseudomonadota</taxon>
        <taxon>Alphaproteobacteria</taxon>
        <taxon>Hyphomicrobiales</taxon>
        <taxon>Salinarimonadaceae</taxon>
        <taxon>Salinarimonas</taxon>
    </lineage>
</organism>
<comment type="caution">
    <text evidence="1">The sequence shown here is derived from an EMBL/GenBank/DDBJ whole genome shotgun (WGS) entry which is preliminary data.</text>
</comment>
<sequence>MSLPSSYVGRGRLLINGHAAAHVTYDIAVQGNDRRPSGVGTIAGPDDVLFIAFTAIRGVELKLDGGEVMPITITQYRVGTRQADVSVGRPNHGA</sequence>
<protein>
    <submittedName>
        <fullName evidence="1">Uncharacterized protein</fullName>
    </submittedName>
</protein>
<dbReference type="Proteomes" id="UP000323142">
    <property type="component" value="Unassembled WGS sequence"/>
</dbReference>
<evidence type="ECO:0000313" key="2">
    <source>
        <dbReference type="Proteomes" id="UP000323142"/>
    </source>
</evidence>
<dbReference type="EMBL" id="VUOA01000034">
    <property type="protein sequence ID" value="KAA2235561.1"/>
    <property type="molecule type" value="Genomic_DNA"/>
</dbReference>
<reference evidence="1 2" key="1">
    <citation type="submission" date="2019-09" db="EMBL/GenBank/DDBJ databases">
        <title>Salinarimonas rosea gen. nov., sp. nov., a new member of the a-2 subgroup of the Proteobacteria.</title>
        <authorList>
            <person name="Liu J."/>
        </authorList>
    </citation>
    <scope>NUCLEOTIDE SEQUENCE [LARGE SCALE GENOMIC DNA]</scope>
    <source>
        <strain evidence="1 2">BN140002</strain>
    </source>
</reference>
<reference evidence="1 2" key="2">
    <citation type="submission" date="2019-09" db="EMBL/GenBank/DDBJ databases">
        <authorList>
            <person name="Jin C."/>
        </authorList>
    </citation>
    <scope>NUCLEOTIDE SEQUENCE [LARGE SCALE GENOMIC DNA]</scope>
    <source>
        <strain evidence="1 2">BN140002</strain>
    </source>
</reference>
<evidence type="ECO:0000313" key="1">
    <source>
        <dbReference type="EMBL" id="KAA2235561.1"/>
    </source>
</evidence>
<dbReference type="RefSeq" id="WP_149820411.1">
    <property type="nucleotide sequence ID" value="NZ_VUOA01000034.1"/>
</dbReference>